<dbReference type="InterPro" id="IPR000232">
    <property type="entry name" value="HSF_DNA-bd"/>
</dbReference>
<dbReference type="InterPro" id="IPR036390">
    <property type="entry name" value="WH_DNA-bd_sf"/>
</dbReference>
<dbReference type="AlphaFoldDB" id="A0A0B1PD61"/>
<organism evidence="8 9">
    <name type="scientific">Uncinula necator</name>
    <name type="common">Grape powdery mildew</name>
    <dbReference type="NCBI Taxonomy" id="52586"/>
    <lineage>
        <taxon>Eukaryota</taxon>
        <taxon>Fungi</taxon>
        <taxon>Dikarya</taxon>
        <taxon>Ascomycota</taxon>
        <taxon>Pezizomycotina</taxon>
        <taxon>Leotiomycetes</taxon>
        <taxon>Erysiphales</taxon>
        <taxon>Erysiphaceae</taxon>
        <taxon>Erysiphe</taxon>
    </lineage>
</organism>
<evidence type="ECO:0000313" key="8">
    <source>
        <dbReference type="EMBL" id="KHJ34604.1"/>
    </source>
</evidence>
<evidence type="ECO:0000256" key="2">
    <source>
        <dbReference type="ARBA" id="ARBA00006403"/>
    </source>
</evidence>
<dbReference type="STRING" id="52586.A0A0B1PD61"/>
<dbReference type="SUPFAM" id="SSF46785">
    <property type="entry name" value="Winged helix' DNA-binding domain"/>
    <property type="match status" value="1"/>
</dbReference>
<evidence type="ECO:0000256" key="3">
    <source>
        <dbReference type="ARBA" id="ARBA00023125"/>
    </source>
</evidence>
<comment type="caution">
    <text evidence="8">The sequence shown here is derived from an EMBL/GenBank/DDBJ whole genome shotgun (WGS) entry which is preliminary data.</text>
</comment>
<evidence type="ECO:0000259" key="7">
    <source>
        <dbReference type="SMART" id="SM00415"/>
    </source>
</evidence>
<dbReference type="GO" id="GO:0005634">
    <property type="term" value="C:nucleus"/>
    <property type="evidence" value="ECO:0007669"/>
    <property type="project" value="UniProtKB-SubCell"/>
</dbReference>
<keyword evidence="8" id="KW-0346">Stress response</keyword>
<dbReference type="SMART" id="SM00415">
    <property type="entry name" value="HSF"/>
    <property type="match status" value="1"/>
</dbReference>
<evidence type="ECO:0000256" key="6">
    <source>
        <dbReference type="SAM" id="MobiDB-lite"/>
    </source>
</evidence>
<name>A0A0B1PD61_UNCNE</name>
<comment type="subcellular location">
    <subcellularLocation>
        <location evidence="1">Nucleus</location>
    </subcellularLocation>
</comment>
<keyword evidence="4" id="KW-0539">Nucleus</keyword>
<dbReference type="InterPro" id="IPR036388">
    <property type="entry name" value="WH-like_DNA-bd_sf"/>
</dbReference>
<dbReference type="PANTHER" id="PTHR10015:SF427">
    <property type="entry name" value="HEAT SHOCK FACTOR PROTEIN"/>
    <property type="match status" value="1"/>
</dbReference>
<evidence type="ECO:0000256" key="5">
    <source>
        <dbReference type="RuleBase" id="RU004020"/>
    </source>
</evidence>
<dbReference type="OMA" id="QWGQNPP"/>
<dbReference type="GO" id="GO:0003700">
    <property type="term" value="F:DNA-binding transcription factor activity"/>
    <property type="evidence" value="ECO:0007669"/>
    <property type="project" value="InterPro"/>
</dbReference>
<evidence type="ECO:0000256" key="1">
    <source>
        <dbReference type="ARBA" id="ARBA00004123"/>
    </source>
</evidence>
<dbReference type="GO" id="GO:0043565">
    <property type="term" value="F:sequence-specific DNA binding"/>
    <property type="evidence" value="ECO:0007669"/>
    <property type="project" value="InterPro"/>
</dbReference>
<feature type="region of interest" description="Disordered" evidence="6">
    <location>
        <begin position="432"/>
        <end position="463"/>
    </location>
</feature>
<dbReference type="PANTHER" id="PTHR10015">
    <property type="entry name" value="HEAT SHOCK TRANSCRIPTION FACTOR"/>
    <property type="match status" value="1"/>
</dbReference>
<comment type="similarity">
    <text evidence="2 5">Belongs to the HSF family.</text>
</comment>
<dbReference type="Proteomes" id="UP000030854">
    <property type="component" value="Unassembled WGS sequence"/>
</dbReference>
<reference evidence="8 9" key="1">
    <citation type="journal article" date="2014" name="BMC Genomics">
        <title>Adaptive genomic structural variation in the grape powdery mildew pathogen, Erysiphe necator.</title>
        <authorList>
            <person name="Jones L."/>
            <person name="Riaz S."/>
            <person name="Morales-Cruz A."/>
            <person name="Amrine K.C."/>
            <person name="McGuire B."/>
            <person name="Gubler W.D."/>
            <person name="Walker M.A."/>
            <person name="Cantu D."/>
        </authorList>
    </citation>
    <scope>NUCLEOTIDE SEQUENCE [LARGE SCALE GENOMIC DNA]</scope>
    <source>
        <strain evidence="9">c</strain>
    </source>
</reference>
<sequence>MPPKNPRKRSASGVFSVQPPMLTQSLSRPENIAATDFIKWTPDSNEIPFPNPPVYNSLRLHKSDSAEQASLNEPVSPLITQLARRPINHQLMQSGQAIFNNPDDSCPSFRDGSLIELPHNHVIGREGDNIRFLEEKAAIAKRDALANRKQIPPFVQKLSSFLEESRNTDLIRWSDRGDSFIVLDEDEFAKTLIPELFKHNNYASFVRQLNMYGFHKRVGLSDNSMKASERKNKSPSEYYNPYFKRGHQNLLWLISKPRGGNSKNKKKIKEAECILVESDDERDIEEVYGDTHQNSRTLSVGPETNSLQRRDVNVLHNQLAEIQQQQAAISNAIQRLRKDHNTLFQQSVTFQSLHDRHDNSINAILSFLATIYNRSLDGQSPTNIAQIFSNSIPHNEQQHPGSVVDIGDISNQQDKLSGSMSPNRRAQLLLMAPSSAKKRSRTSSSPIQSSVEISKESPTYSNNSAECRTVEEVFDSTQCGLSTSNSPSPISSPSNLQSSIISLINNTNAANPNPSTHVMQIPDMLSQYDNLDDDSSHTIEQQNPLILLTGNTSAAGISGSRIIQTPQNTPVKNLEEIRQTNHEIDNLLRLQIEQDSKIGSVKAVLGPLSPSTLLPNDQEPEFFNADLPNSNIDLDQFLDTDPYFSGDFTMPSENLSYEYEEFNENNNFSMDTEGSARLNNDKTIQNMVSELLPQHHEPSDK</sequence>
<keyword evidence="3" id="KW-0238">DNA-binding</keyword>
<feature type="compositionally biased region" description="Low complexity" evidence="6">
    <location>
        <begin position="442"/>
        <end position="452"/>
    </location>
</feature>
<dbReference type="HOGENOM" id="CLU_013966_0_0_1"/>
<dbReference type="PRINTS" id="PR00056">
    <property type="entry name" value="HSFDOMAIN"/>
</dbReference>
<feature type="domain" description="HSF-type DNA-binding" evidence="7">
    <location>
        <begin position="150"/>
        <end position="257"/>
    </location>
</feature>
<dbReference type="Gene3D" id="1.10.10.10">
    <property type="entry name" value="Winged helix-like DNA-binding domain superfamily/Winged helix DNA-binding domain"/>
    <property type="match status" value="1"/>
</dbReference>
<dbReference type="Pfam" id="PF00447">
    <property type="entry name" value="HSF_DNA-bind"/>
    <property type="match status" value="1"/>
</dbReference>
<accession>A0A0B1PD61</accession>
<protein>
    <submittedName>
        <fullName evidence="8">Putative heat shock transcription factor</fullName>
    </submittedName>
</protein>
<evidence type="ECO:0000256" key="4">
    <source>
        <dbReference type="ARBA" id="ARBA00023242"/>
    </source>
</evidence>
<proteinExistence type="inferred from homology"/>
<keyword evidence="9" id="KW-1185">Reference proteome</keyword>
<dbReference type="FunFam" id="1.10.10.10:FF:000173">
    <property type="entry name" value="Heat shock transcription factor Hsf1"/>
    <property type="match status" value="1"/>
</dbReference>
<evidence type="ECO:0000313" key="9">
    <source>
        <dbReference type="Proteomes" id="UP000030854"/>
    </source>
</evidence>
<dbReference type="EMBL" id="JNVN01000796">
    <property type="protein sequence ID" value="KHJ34604.1"/>
    <property type="molecule type" value="Genomic_DNA"/>
</dbReference>
<gene>
    <name evidence="8" type="ORF">EV44_g1665</name>
</gene>